<feature type="signal peptide" evidence="1">
    <location>
        <begin position="1"/>
        <end position="21"/>
    </location>
</feature>
<keyword evidence="1" id="KW-0732">Signal</keyword>
<keyword evidence="3" id="KW-1185">Reference proteome</keyword>
<proteinExistence type="predicted"/>
<feature type="chain" id="PRO_5024325983" evidence="1">
    <location>
        <begin position="22"/>
        <end position="217"/>
    </location>
</feature>
<accession>A0A5N5J1C3</accession>
<protein>
    <submittedName>
        <fullName evidence="2">Uncharacterized protein</fullName>
    </submittedName>
</protein>
<dbReference type="EMBL" id="VDCV01000024">
    <property type="protein sequence ID" value="KAB5511173.1"/>
    <property type="molecule type" value="Genomic_DNA"/>
</dbReference>
<gene>
    <name evidence="2" type="ORF">DKX38_030159</name>
</gene>
<evidence type="ECO:0000313" key="3">
    <source>
        <dbReference type="Proteomes" id="UP000326939"/>
    </source>
</evidence>
<sequence>MICSSCYVACQCFSMLFAVSAVELAVPSSWISWEGGLSACSLAWLNCGWRWWCCQIIRGVTFGFLGPAGSMWVSVCIDLQIVFGVGKVAKSAMLLGCCRCPFFLRRKVSGVGLCCQLIEAALQFFLLFRRRSFGVCQPHLHWEAYVGVAGSTWAGCLLNLHSNSNSISAALRAFQLSLRATFGVVLIFSLGGKLLPSVVFFGGPFFFSSYFRALLMG</sequence>
<organism evidence="2 3">
    <name type="scientific">Salix brachista</name>
    <dbReference type="NCBI Taxonomy" id="2182728"/>
    <lineage>
        <taxon>Eukaryota</taxon>
        <taxon>Viridiplantae</taxon>
        <taxon>Streptophyta</taxon>
        <taxon>Embryophyta</taxon>
        <taxon>Tracheophyta</taxon>
        <taxon>Spermatophyta</taxon>
        <taxon>Magnoliopsida</taxon>
        <taxon>eudicotyledons</taxon>
        <taxon>Gunneridae</taxon>
        <taxon>Pentapetalae</taxon>
        <taxon>rosids</taxon>
        <taxon>fabids</taxon>
        <taxon>Malpighiales</taxon>
        <taxon>Salicaceae</taxon>
        <taxon>Saliceae</taxon>
        <taxon>Salix</taxon>
    </lineage>
</organism>
<dbReference type="Proteomes" id="UP000326939">
    <property type="component" value="Unassembled WGS sequence"/>
</dbReference>
<evidence type="ECO:0000256" key="1">
    <source>
        <dbReference type="SAM" id="SignalP"/>
    </source>
</evidence>
<evidence type="ECO:0000313" key="2">
    <source>
        <dbReference type="EMBL" id="KAB5511173.1"/>
    </source>
</evidence>
<dbReference type="AlphaFoldDB" id="A0A5N5J1C3"/>
<reference evidence="3" key="1">
    <citation type="journal article" date="2019" name="Gigascience">
        <title>De novo genome assembly of the endangered Acer yangbiense, a plant species with extremely small populations endemic to Yunnan Province, China.</title>
        <authorList>
            <person name="Yang J."/>
            <person name="Wariss H.M."/>
            <person name="Tao L."/>
            <person name="Zhang R."/>
            <person name="Yun Q."/>
            <person name="Hollingsworth P."/>
            <person name="Dao Z."/>
            <person name="Luo G."/>
            <person name="Guo H."/>
            <person name="Ma Y."/>
            <person name="Sun W."/>
        </authorList>
    </citation>
    <scope>NUCLEOTIDE SEQUENCE [LARGE SCALE GENOMIC DNA]</scope>
    <source>
        <strain evidence="3">cv. br00</strain>
    </source>
</reference>
<name>A0A5N5J1C3_9ROSI</name>
<comment type="caution">
    <text evidence="2">The sequence shown here is derived from an EMBL/GenBank/DDBJ whole genome shotgun (WGS) entry which is preliminary data.</text>
</comment>